<dbReference type="Proteomes" id="UP000001024">
    <property type="component" value="Chromosome"/>
</dbReference>
<dbReference type="GO" id="GO:0009035">
    <property type="term" value="F:type I site-specific deoxyribonuclease activity"/>
    <property type="evidence" value="ECO:0007669"/>
    <property type="project" value="UniProtKB-EC"/>
</dbReference>
<dbReference type="InterPro" id="IPR050953">
    <property type="entry name" value="N4_N6_ade-DNA_methylase"/>
</dbReference>
<evidence type="ECO:0000313" key="7">
    <source>
        <dbReference type="EMBL" id="CAC12457.1"/>
    </source>
</evidence>
<dbReference type="eggNOG" id="arCOG02635">
    <property type="taxonomic scope" value="Archaea"/>
</dbReference>
<feature type="domain" description="DNA methylase adenine-specific" evidence="5">
    <location>
        <begin position="342"/>
        <end position="480"/>
    </location>
</feature>
<dbReference type="GO" id="GO:0003677">
    <property type="term" value="F:DNA binding"/>
    <property type="evidence" value="ECO:0007669"/>
    <property type="project" value="UniProtKB-KW"/>
</dbReference>
<dbReference type="EC" id="2.1.1.72" evidence="1"/>
<keyword evidence="3" id="KW-0808">Transferase</keyword>
<organism evidence="7 8">
    <name type="scientific">Thermoplasma acidophilum (strain ATCC 25905 / DSM 1728 / JCM 9062 / NBRC 15155 / AMRC-C165)</name>
    <dbReference type="NCBI Taxonomy" id="273075"/>
    <lineage>
        <taxon>Archaea</taxon>
        <taxon>Methanobacteriati</taxon>
        <taxon>Thermoplasmatota</taxon>
        <taxon>Thermoplasmata</taxon>
        <taxon>Thermoplasmatales</taxon>
        <taxon>Thermoplasmataceae</taxon>
        <taxon>Thermoplasma</taxon>
    </lineage>
</organism>
<dbReference type="HOGENOM" id="CLU_575774_0_0_2"/>
<proteinExistence type="predicted"/>
<evidence type="ECO:0000313" key="8">
    <source>
        <dbReference type="Proteomes" id="UP000001024"/>
    </source>
</evidence>
<evidence type="ECO:0000259" key="5">
    <source>
        <dbReference type="Pfam" id="PF02384"/>
    </source>
</evidence>
<dbReference type="Gene3D" id="3.40.50.150">
    <property type="entry name" value="Vaccinia Virus protein VP39"/>
    <property type="match status" value="1"/>
</dbReference>
<dbReference type="PRINTS" id="PR00507">
    <property type="entry name" value="N12N6MTFRASE"/>
</dbReference>
<dbReference type="InterPro" id="IPR007409">
    <property type="entry name" value="Restrct_endonuc_type1_HsdR_N"/>
</dbReference>
<gene>
    <name evidence="7" type="ordered locus">Ta1336</name>
</gene>
<dbReference type="STRING" id="273075.gene:9572559"/>
<dbReference type="GO" id="GO:0032259">
    <property type="term" value="P:methylation"/>
    <property type="evidence" value="ECO:0007669"/>
    <property type="project" value="UniProtKB-KW"/>
</dbReference>
<dbReference type="EMBL" id="AL445067">
    <property type="protein sequence ID" value="CAC12457.1"/>
    <property type="molecule type" value="Genomic_DNA"/>
</dbReference>
<reference evidence="7 8" key="1">
    <citation type="journal article" date="2000" name="Nature">
        <title>The genome sequence of the thermoacidophilic scavenger Thermoplasma acidophilum.</title>
        <authorList>
            <person name="Ruepp A."/>
            <person name="Graml W."/>
            <person name="Santos-Martinez M.L."/>
            <person name="Koretke K.K."/>
            <person name="Volker C."/>
            <person name="Mewes H.W."/>
            <person name="Frishman D."/>
            <person name="Stocker S."/>
            <person name="Lupas A.N."/>
            <person name="Baumeister W."/>
        </authorList>
    </citation>
    <scope>NUCLEOTIDE SEQUENCE [LARGE SCALE GENOMIC DNA]</scope>
    <source>
        <strain evidence="8">ATCC 25905 / DSM 1728 / JCM 9062 / NBRC 15155 / AMRC-C165</strain>
    </source>
</reference>
<dbReference type="InterPro" id="IPR029063">
    <property type="entry name" value="SAM-dependent_MTases_sf"/>
</dbReference>
<dbReference type="KEGG" id="tac:Ta1336"/>
<dbReference type="GO" id="GO:0008170">
    <property type="term" value="F:N-methyltransferase activity"/>
    <property type="evidence" value="ECO:0007669"/>
    <property type="project" value="InterPro"/>
</dbReference>
<evidence type="ECO:0000256" key="2">
    <source>
        <dbReference type="ARBA" id="ARBA00022603"/>
    </source>
</evidence>
<dbReference type="GO" id="GO:0009307">
    <property type="term" value="P:DNA restriction-modification system"/>
    <property type="evidence" value="ECO:0007669"/>
    <property type="project" value="UniProtKB-KW"/>
</dbReference>
<evidence type="ECO:0000256" key="1">
    <source>
        <dbReference type="ARBA" id="ARBA00011900"/>
    </source>
</evidence>
<dbReference type="PANTHER" id="PTHR33841">
    <property type="entry name" value="DNA METHYLTRANSFERASE YEEA-RELATED"/>
    <property type="match status" value="1"/>
</dbReference>
<keyword evidence="8" id="KW-1185">Reference proteome</keyword>
<dbReference type="InterPro" id="IPR003356">
    <property type="entry name" value="DNA_methylase_A-5"/>
</dbReference>
<dbReference type="GO" id="GO:0009007">
    <property type="term" value="F:site-specific DNA-methyltransferase (adenine-specific) activity"/>
    <property type="evidence" value="ECO:0007669"/>
    <property type="project" value="UniProtKB-EC"/>
</dbReference>
<dbReference type="EnsemblBacteria" id="CAC12457">
    <property type="protein sequence ID" value="CAC12457"/>
    <property type="gene ID" value="CAC12457"/>
</dbReference>
<feature type="domain" description="Restriction endonuclease type I HsdR N-terminal" evidence="6">
    <location>
        <begin position="70"/>
        <end position="138"/>
    </location>
</feature>
<dbReference type="Pfam" id="PF02384">
    <property type="entry name" value="N6_Mtase"/>
    <property type="match status" value="1"/>
</dbReference>
<evidence type="ECO:0000256" key="4">
    <source>
        <dbReference type="ARBA" id="ARBA00047942"/>
    </source>
</evidence>
<comment type="catalytic activity">
    <reaction evidence="4">
        <text>a 2'-deoxyadenosine in DNA + S-adenosyl-L-methionine = an N(6)-methyl-2'-deoxyadenosine in DNA + S-adenosyl-L-homocysteine + H(+)</text>
        <dbReference type="Rhea" id="RHEA:15197"/>
        <dbReference type="Rhea" id="RHEA-COMP:12418"/>
        <dbReference type="Rhea" id="RHEA-COMP:12419"/>
        <dbReference type="ChEBI" id="CHEBI:15378"/>
        <dbReference type="ChEBI" id="CHEBI:57856"/>
        <dbReference type="ChEBI" id="CHEBI:59789"/>
        <dbReference type="ChEBI" id="CHEBI:90615"/>
        <dbReference type="ChEBI" id="CHEBI:90616"/>
        <dbReference type="EC" id="2.1.1.72"/>
    </reaction>
</comment>
<dbReference type="Pfam" id="PF04313">
    <property type="entry name" value="HSDR_N"/>
    <property type="match status" value="1"/>
</dbReference>
<keyword evidence="2" id="KW-0489">Methyltransferase</keyword>
<sequence length="496" mass="58309">MSNENYNIDFERVKELILKYEQVKKSGEIKTYNEESTKKDFIEPLFKSLGWNFSNRGKTNDSVSAEETISKKRVDYGFRINGIPKFFLEAKPLREENIQNNSKYVTQAIDYAWMKSCSWAILTNFETVAVYNADWKESNYGSNLLFILHPNDFLTDERFKYLSKKAFENGELDKIASKYGKKQLKNPIDKQLLQDMIHFREVLSKDIVKNNQDKHLTQDEVDESVQRILDRLIFIRNAEDRGLEENQLQSILRQWYEKGKGHLMKEISRIYKDFDDKYNSKLFAHHLCDDLYIDNEALQEVIEGLNHSKDDSYRYDFSVIESDVLGNILKSTPKRAKLEESKTHRKEQGIYYTPSYIVDYIVKNTVGEYIKTHTPEEIKKVRILDPACGSGSFLIRAYKELENYWKQNSDFAQLTLDSEEFYSKKVEILRNNIYGVDLDPKAVEIAQLNLLLQILEKKQRLPLLQNNIKVGNSLIDDPSISDRAFKWEEEFPEIMK</sequence>
<dbReference type="GO" id="GO:0005524">
    <property type="term" value="F:ATP binding"/>
    <property type="evidence" value="ECO:0007669"/>
    <property type="project" value="UniProtKB-KW"/>
</dbReference>
<evidence type="ECO:0000259" key="6">
    <source>
        <dbReference type="Pfam" id="PF04313"/>
    </source>
</evidence>
<name>Q9HIK3_THEAC</name>
<accession>Q9HIK3</accession>
<evidence type="ECO:0000256" key="3">
    <source>
        <dbReference type="ARBA" id="ARBA00022679"/>
    </source>
</evidence>
<dbReference type="InParanoid" id="Q9HIK3"/>
<dbReference type="PANTHER" id="PTHR33841:SF1">
    <property type="entry name" value="DNA METHYLTRANSFERASE A"/>
    <property type="match status" value="1"/>
</dbReference>
<dbReference type="AlphaFoldDB" id="Q9HIK3"/>
<dbReference type="SUPFAM" id="SSF53335">
    <property type="entry name" value="S-adenosyl-L-methionine-dependent methyltransferases"/>
    <property type="match status" value="1"/>
</dbReference>
<dbReference type="Gene3D" id="3.90.1570.30">
    <property type="match status" value="1"/>
</dbReference>
<dbReference type="PaxDb" id="273075-Ta1336"/>
<protein>
    <recommendedName>
        <fullName evidence="1">site-specific DNA-methyltransferase (adenine-specific)</fullName>
        <ecNumber evidence="1">2.1.1.72</ecNumber>
    </recommendedName>
</protein>